<organism evidence="1">
    <name type="scientific">Siphoviridae sp. ctxjx4</name>
    <dbReference type="NCBI Taxonomy" id="2826522"/>
    <lineage>
        <taxon>Viruses</taxon>
        <taxon>Duplodnaviria</taxon>
        <taxon>Heunggongvirae</taxon>
        <taxon>Uroviricota</taxon>
        <taxon>Caudoviricetes</taxon>
    </lineage>
</organism>
<accession>A0A8S5M2G5</accession>
<sequence>MVGRLSDQTVACIFKVSNLDGKYYATLVNIEVLGRTPETKPFSRQAADIKRLISLYNPREVVLDTNGLGVGLGDEMIRAQFGEDGTYYPPYGFINDQNYRKVQPKDAKCILYGIKASASLNSQIHSNCYAKLNGGRVRFLIKEQEAKVALLSTKVGRKMLVEQRVKRLMPHEMTTNLFQEMANLRLKRTGAGTDIVLERINERYPKDKYSAFAYGLWRIKEYEEETFKKAKRRGGSRQLIFFTGGI</sequence>
<protein>
    <submittedName>
        <fullName evidence="1">Terminase large subunit</fullName>
    </submittedName>
</protein>
<reference evidence="1" key="1">
    <citation type="journal article" date="2021" name="Proc. Natl. Acad. Sci. U.S.A.">
        <title>A Catalog of Tens of Thousands of Viruses from Human Metagenomes Reveals Hidden Associations with Chronic Diseases.</title>
        <authorList>
            <person name="Tisza M.J."/>
            <person name="Buck C.B."/>
        </authorList>
    </citation>
    <scope>NUCLEOTIDE SEQUENCE</scope>
    <source>
        <strain evidence="1">Ctxjx4</strain>
    </source>
</reference>
<name>A0A8S5M2G5_9CAUD</name>
<dbReference type="EMBL" id="BK014799">
    <property type="protein sequence ID" value="DAD76336.1"/>
    <property type="molecule type" value="Genomic_DNA"/>
</dbReference>
<proteinExistence type="predicted"/>
<evidence type="ECO:0000313" key="1">
    <source>
        <dbReference type="EMBL" id="DAD76336.1"/>
    </source>
</evidence>
<dbReference type="Gene3D" id="3.30.420.240">
    <property type="match status" value="1"/>
</dbReference>